<feature type="transmembrane region" description="Helical" evidence="1">
    <location>
        <begin position="52"/>
        <end position="80"/>
    </location>
</feature>
<feature type="transmembrane region" description="Helical" evidence="1">
    <location>
        <begin position="21"/>
        <end position="40"/>
    </location>
</feature>
<comment type="caution">
    <text evidence="2">The sequence shown here is derived from an EMBL/GenBank/DDBJ whole genome shotgun (WGS) entry which is preliminary data.</text>
</comment>
<reference evidence="2 3" key="1">
    <citation type="submission" date="2011-01" db="EMBL/GenBank/DDBJ databases">
        <authorList>
            <person name="Muzny D."/>
            <person name="Qin X."/>
            <person name="Buhay C."/>
            <person name="Dugan-Rocha S."/>
            <person name="Ding Y."/>
            <person name="Chen G."/>
            <person name="Hawes A."/>
            <person name="Holder M."/>
            <person name="Jhangiani S."/>
            <person name="Johnson A."/>
            <person name="Khan Z."/>
            <person name="Li Z."/>
            <person name="Liu W."/>
            <person name="Liu X."/>
            <person name="Perez L."/>
            <person name="Shen H."/>
            <person name="Wang Q."/>
            <person name="Watt J."/>
            <person name="Xi L."/>
            <person name="Xin Y."/>
            <person name="Zhou J."/>
            <person name="Deng J."/>
            <person name="Jiang H."/>
            <person name="Liu Y."/>
            <person name="Qu J."/>
            <person name="Song X.-Z."/>
            <person name="Zhang L."/>
            <person name="Villasana D."/>
            <person name="Johnson A."/>
            <person name="Liu J."/>
            <person name="Liyanage D."/>
            <person name="Lorensuhewa L."/>
            <person name="Robinson T."/>
            <person name="Song A."/>
            <person name="Song B.-B."/>
            <person name="Dinh H."/>
            <person name="Thornton R."/>
            <person name="Coyle M."/>
            <person name="Francisco L."/>
            <person name="Jackson L."/>
            <person name="Javaid M."/>
            <person name="Korchina V."/>
            <person name="Kovar C."/>
            <person name="Mata R."/>
            <person name="Mathew T."/>
            <person name="Ngo R."/>
            <person name="Nguyen L."/>
            <person name="Nguyen N."/>
            <person name="Okwuonu G."/>
            <person name="Ongeri F."/>
            <person name="Pham C."/>
            <person name="Simmons D."/>
            <person name="Wilczek-Boney K."/>
            <person name="Hale W."/>
            <person name="Jakkamsetti A."/>
            <person name="Pham P."/>
            <person name="Ruth R."/>
            <person name="San Lucas F."/>
            <person name="Warren J."/>
            <person name="Zhang J."/>
            <person name="Zhao Z."/>
            <person name="Zhou C."/>
            <person name="Zhu D."/>
            <person name="Lee S."/>
            <person name="Bess C."/>
            <person name="Blankenburg K."/>
            <person name="Forbes L."/>
            <person name="Fu Q."/>
            <person name="Gubbala S."/>
            <person name="Hirani K."/>
            <person name="Jayaseelan J.C."/>
            <person name="Lara F."/>
            <person name="Munidasa M."/>
            <person name="Palculict T."/>
            <person name="Patil S."/>
            <person name="Pu L.-L."/>
            <person name="Saada N."/>
            <person name="Tang L."/>
            <person name="Weissenberger G."/>
            <person name="Zhu Y."/>
            <person name="Hemphill L."/>
            <person name="Shang Y."/>
            <person name="Youmans B."/>
            <person name="Ayvaz T."/>
            <person name="Ross M."/>
            <person name="Santibanez J."/>
            <person name="Aqrawi P."/>
            <person name="Gross S."/>
            <person name="Joshi V."/>
            <person name="Fowler G."/>
            <person name="Nazareth L."/>
            <person name="Reid J."/>
            <person name="Worley K."/>
            <person name="Petrosino J."/>
            <person name="Highlander S."/>
            <person name="Gibbs R."/>
        </authorList>
    </citation>
    <scope>NUCLEOTIDE SEQUENCE [LARGE SCALE GENOMIC DNA]</scope>
    <source>
        <strain evidence="2 3">ATCC 49124</strain>
    </source>
</reference>
<keyword evidence="1" id="KW-0812">Transmembrane</keyword>
<accession>A0ABN0CHY5</accession>
<feature type="transmembrane region" description="Helical" evidence="1">
    <location>
        <begin position="142"/>
        <end position="170"/>
    </location>
</feature>
<evidence type="ECO:0000313" key="3">
    <source>
        <dbReference type="Proteomes" id="UP000003697"/>
    </source>
</evidence>
<feature type="transmembrane region" description="Helical" evidence="1">
    <location>
        <begin position="205"/>
        <end position="225"/>
    </location>
</feature>
<keyword evidence="1" id="KW-0472">Membrane</keyword>
<keyword evidence="3" id="KW-1185">Reference proteome</keyword>
<dbReference type="Proteomes" id="UP000003697">
    <property type="component" value="Unassembled WGS sequence"/>
</dbReference>
<feature type="transmembrane region" description="Helical" evidence="1">
    <location>
        <begin position="101"/>
        <end position="122"/>
    </location>
</feature>
<protein>
    <submittedName>
        <fullName evidence="2">Uncharacterized protein</fullName>
    </submittedName>
</protein>
<feature type="transmembrane region" description="Helical" evidence="1">
    <location>
        <begin position="177"/>
        <end position="199"/>
    </location>
</feature>
<sequence length="243" mass="26876">MKEQIIYEFTTHGRHFRGIMWTNILVNLSALIFFSFVGHFESSDQNSILTDSAGIMTLASTLTVSVAAIYGVVILNRLLLKDYIGNAREIIFLFPGGRFEIFLSKVISLSIHCFFSLVPVLLLENLIFYFVGLSLGVLSTGLFVYGLKAIFVAMFAGFFVLIVVLTSILVGQVTQSINVPIIVSIIIVSIMGNFVAYLYQLNNLIIVLLTLCVAVLVCLAISILIDRVKKDDLIKNTPIKNGK</sequence>
<evidence type="ECO:0000313" key="2">
    <source>
        <dbReference type="EMBL" id="EFX96598.1"/>
    </source>
</evidence>
<keyword evidence="1" id="KW-1133">Transmembrane helix</keyword>
<proteinExistence type="predicted"/>
<gene>
    <name evidence="2" type="ORF">HMPREF9425_0496</name>
</gene>
<organism evidence="2 3">
    <name type="scientific">Streptococcus vestibularis ATCC 49124</name>
    <dbReference type="NCBI Taxonomy" id="889206"/>
    <lineage>
        <taxon>Bacteria</taxon>
        <taxon>Bacillati</taxon>
        <taxon>Bacillota</taxon>
        <taxon>Bacilli</taxon>
        <taxon>Lactobacillales</taxon>
        <taxon>Streptococcaceae</taxon>
        <taxon>Streptococcus</taxon>
    </lineage>
</organism>
<name>A0ABN0CHY5_STRVE</name>
<evidence type="ECO:0000256" key="1">
    <source>
        <dbReference type="SAM" id="Phobius"/>
    </source>
</evidence>
<dbReference type="RefSeq" id="WP_003096462.1">
    <property type="nucleotide sequence ID" value="NZ_GL831112.1"/>
</dbReference>
<dbReference type="EMBL" id="AEVI01000017">
    <property type="protein sequence ID" value="EFX96598.1"/>
    <property type="molecule type" value="Genomic_DNA"/>
</dbReference>